<gene>
    <name evidence="5" type="ORF">I7412_29295</name>
</gene>
<dbReference type="PANTHER" id="PTHR30408:SF12">
    <property type="entry name" value="TYPE I RESTRICTION ENZYME MJAVIII SPECIFICITY SUBUNIT"/>
    <property type="match status" value="1"/>
</dbReference>
<feature type="domain" description="Type I restriction modification DNA specificity" evidence="4">
    <location>
        <begin position="3"/>
        <end position="170"/>
    </location>
</feature>
<dbReference type="Gene3D" id="3.90.220.20">
    <property type="entry name" value="DNA methylase specificity domains"/>
    <property type="match status" value="2"/>
</dbReference>
<dbReference type="CDD" id="cd17252">
    <property type="entry name" value="RMtype1_S_EcoKI-TRD1-CR1_like"/>
    <property type="match status" value="1"/>
</dbReference>
<evidence type="ECO:0000256" key="2">
    <source>
        <dbReference type="ARBA" id="ARBA00022747"/>
    </source>
</evidence>
<sequence length="395" mass="44077">MNAFKLGDVATFVRGITFKPTDVVEPGTSGAVNCMRTKNVQAELDLSDVWAIDSRHVRRENQFLRSGDILISSANSWNLVGKCCWVPDLADKSTFGGFISVLRADTAKVHPRYLYHWFGSSDIQATVRSFGRQTTNISNLDFKRCLDLDLPLPPLDEQARLADILDKANALRARRREAIGRLDELAQSIFIGMFGDPASNAREWHVSTVGEVAEQVTDGEHLTPKRESEGIKLLSARNVRDGYIDFENVDYIGPEEHARIRRRCDPRRGDILISCSGTIGRVAPVETDEPFSLVRSAALVRPRTSTVTTDYLASYLRTPELKARMLREARSSSQANLFQGPIRNLPVLCPPVDLQSIFGQRLQAVGQIRATQSGQLDELDALFASLQYRAFRGEL</sequence>
<dbReference type="PANTHER" id="PTHR30408">
    <property type="entry name" value="TYPE-1 RESTRICTION ENZYME ECOKI SPECIFICITY PROTEIN"/>
    <property type="match status" value="1"/>
</dbReference>
<keyword evidence="5" id="KW-0540">Nuclease</keyword>
<evidence type="ECO:0000313" key="6">
    <source>
        <dbReference type="Proteomes" id="UP000604475"/>
    </source>
</evidence>
<keyword evidence="6" id="KW-1185">Reference proteome</keyword>
<proteinExistence type="inferred from homology"/>
<organism evidence="5 6">
    <name type="scientific">Frankia nepalensis</name>
    <dbReference type="NCBI Taxonomy" id="1836974"/>
    <lineage>
        <taxon>Bacteria</taxon>
        <taxon>Bacillati</taxon>
        <taxon>Actinomycetota</taxon>
        <taxon>Actinomycetes</taxon>
        <taxon>Frankiales</taxon>
        <taxon>Frankiaceae</taxon>
        <taxon>Frankia</taxon>
    </lineage>
</organism>
<dbReference type="GO" id="GO:0009307">
    <property type="term" value="P:DNA restriction-modification system"/>
    <property type="evidence" value="ECO:0007669"/>
    <property type="project" value="UniProtKB-KW"/>
</dbReference>
<keyword evidence="2" id="KW-0680">Restriction system</keyword>
<evidence type="ECO:0000313" key="5">
    <source>
        <dbReference type="EMBL" id="MBL7631183.1"/>
    </source>
</evidence>
<accession>A0A937URI7</accession>
<comment type="similarity">
    <text evidence="1">Belongs to the type-I restriction system S methylase family.</text>
</comment>
<reference evidence="5" key="1">
    <citation type="submission" date="2020-12" db="EMBL/GenBank/DDBJ databases">
        <title>Genomic characterization of non-nitrogen-fixing Frankia strains.</title>
        <authorList>
            <person name="Carlos-Shanley C."/>
            <person name="Guerra T."/>
            <person name="Hahn D."/>
        </authorList>
    </citation>
    <scope>NUCLEOTIDE SEQUENCE</scope>
    <source>
        <strain evidence="5">CN6</strain>
    </source>
</reference>
<keyword evidence="5" id="KW-0255">Endonuclease</keyword>
<dbReference type="SUPFAM" id="SSF116734">
    <property type="entry name" value="DNA methylase specificity domain"/>
    <property type="match status" value="2"/>
</dbReference>
<evidence type="ECO:0000259" key="4">
    <source>
        <dbReference type="Pfam" id="PF01420"/>
    </source>
</evidence>
<dbReference type="Proteomes" id="UP000604475">
    <property type="component" value="Unassembled WGS sequence"/>
</dbReference>
<keyword evidence="3" id="KW-0238">DNA-binding</keyword>
<dbReference type="EMBL" id="JAEACQ010000261">
    <property type="protein sequence ID" value="MBL7631183.1"/>
    <property type="molecule type" value="Genomic_DNA"/>
</dbReference>
<feature type="domain" description="Type I restriction modification DNA specificity" evidence="4">
    <location>
        <begin position="261"/>
        <end position="379"/>
    </location>
</feature>
<keyword evidence="5" id="KW-0378">Hydrolase</keyword>
<dbReference type="AlphaFoldDB" id="A0A937URI7"/>
<dbReference type="InterPro" id="IPR052021">
    <property type="entry name" value="Type-I_RS_S_subunit"/>
</dbReference>
<comment type="caution">
    <text evidence="5">The sequence shown here is derived from an EMBL/GenBank/DDBJ whole genome shotgun (WGS) entry which is preliminary data.</text>
</comment>
<dbReference type="InterPro" id="IPR044946">
    <property type="entry name" value="Restrct_endonuc_typeI_TRD_sf"/>
</dbReference>
<dbReference type="RefSeq" id="WP_203001883.1">
    <property type="nucleotide sequence ID" value="NZ_JADWYU010000086.1"/>
</dbReference>
<evidence type="ECO:0000256" key="1">
    <source>
        <dbReference type="ARBA" id="ARBA00010923"/>
    </source>
</evidence>
<dbReference type="GO" id="GO:0004519">
    <property type="term" value="F:endonuclease activity"/>
    <property type="evidence" value="ECO:0007669"/>
    <property type="project" value="UniProtKB-KW"/>
</dbReference>
<dbReference type="Pfam" id="PF01420">
    <property type="entry name" value="Methylase_S"/>
    <property type="match status" value="2"/>
</dbReference>
<dbReference type="InterPro" id="IPR000055">
    <property type="entry name" value="Restrct_endonuc_typeI_TRD"/>
</dbReference>
<protein>
    <submittedName>
        <fullName evidence="5">Restriction endonuclease subunit S</fullName>
    </submittedName>
</protein>
<name>A0A937URI7_9ACTN</name>
<evidence type="ECO:0000256" key="3">
    <source>
        <dbReference type="ARBA" id="ARBA00023125"/>
    </source>
</evidence>
<dbReference type="GO" id="GO:0003677">
    <property type="term" value="F:DNA binding"/>
    <property type="evidence" value="ECO:0007669"/>
    <property type="project" value="UniProtKB-KW"/>
</dbReference>